<dbReference type="AlphaFoldDB" id="A0A834X7Q9"/>
<proteinExistence type="predicted"/>
<comment type="caution">
    <text evidence="2">The sequence shown here is derived from an EMBL/GenBank/DDBJ whole genome shotgun (WGS) entry which is preliminary data.</text>
</comment>
<evidence type="ECO:0000313" key="3">
    <source>
        <dbReference type="Proteomes" id="UP000634136"/>
    </source>
</evidence>
<evidence type="ECO:0000313" key="2">
    <source>
        <dbReference type="EMBL" id="KAF7839023.1"/>
    </source>
</evidence>
<gene>
    <name evidence="2" type="ORF">G2W53_007505</name>
</gene>
<sequence length="52" mass="5892">MHSPVVCVLDTSKVHKAQDLVHGPEKAAAGPTTDVGYKREKKRPQWWKDYAM</sequence>
<organism evidence="2 3">
    <name type="scientific">Senna tora</name>
    <dbReference type="NCBI Taxonomy" id="362788"/>
    <lineage>
        <taxon>Eukaryota</taxon>
        <taxon>Viridiplantae</taxon>
        <taxon>Streptophyta</taxon>
        <taxon>Embryophyta</taxon>
        <taxon>Tracheophyta</taxon>
        <taxon>Spermatophyta</taxon>
        <taxon>Magnoliopsida</taxon>
        <taxon>eudicotyledons</taxon>
        <taxon>Gunneridae</taxon>
        <taxon>Pentapetalae</taxon>
        <taxon>rosids</taxon>
        <taxon>fabids</taxon>
        <taxon>Fabales</taxon>
        <taxon>Fabaceae</taxon>
        <taxon>Caesalpinioideae</taxon>
        <taxon>Cassia clade</taxon>
        <taxon>Senna</taxon>
    </lineage>
</organism>
<name>A0A834X7Q9_9FABA</name>
<dbReference type="EMBL" id="JAAIUW010000003">
    <property type="protein sequence ID" value="KAF7839023.1"/>
    <property type="molecule type" value="Genomic_DNA"/>
</dbReference>
<feature type="region of interest" description="Disordered" evidence="1">
    <location>
        <begin position="19"/>
        <end position="52"/>
    </location>
</feature>
<reference evidence="2" key="1">
    <citation type="submission" date="2020-09" db="EMBL/GenBank/DDBJ databases">
        <title>Genome-Enabled Discovery of Anthraquinone Biosynthesis in Senna tora.</title>
        <authorList>
            <person name="Kang S.-H."/>
            <person name="Pandey R.P."/>
            <person name="Lee C.-M."/>
            <person name="Sim J.-S."/>
            <person name="Jeong J.-T."/>
            <person name="Choi B.-S."/>
            <person name="Jung M."/>
            <person name="Ginzburg D."/>
            <person name="Zhao K."/>
            <person name="Won S.Y."/>
            <person name="Oh T.-J."/>
            <person name="Yu Y."/>
            <person name="Kim N.-H."/>
            <person name="Lee O.R."/>
            <person name="Lee T.-H."/>
            <person name="Bashyal P."/>
            <person name="Kim T.-S."/>
            <person name="Lee W.-H."/>
            <person name="Kawkins C."/>
            <person name="Kim C.-K."/>
            <person name="Kim J.S."/>
            <person name="Ahn B.O."/>
            <person name="Rhee S.Y."/>
            <person name="Sohng J.K."/>
        </authorList>
    </citation>
    <scope>NUCLEOTIDE SEQUENCE</scope>
    <source>
        <tissue evidence="2">Leaf</tissue>
    </source>
</reference>
<evidence type="ECO:0000256" key="1">
    <source>
        <dbReference type="SAM" id="MobiDB-lite"/>
    </source>
</evidence>
<keyword evidence="3" id="KW-1185">Reference proteome</keyword>
<dbReference type="Proteomes" id="UP000634136">
    <property type="component" value="Unassembled WGS sequence"/>
</dbReference>
<protein>
    <submittedName>
        <fullName evidence="2">Uncharacterized protein</fullName>
    </submittedName>
</protein>
<accession>A0A834X7Q9</accession>